<gene>
    <name evidence="2" type="ORF">OCBIM_22001319mg</name>
</gene>
<feature type="transmembrane region" description="Helical" evidence="1">
    <location>
        <begin position="12"/>
        <end position="32"/>
    </location>
</feature>
<proteinExistence type="predicted"/>
<name>A0A0L8G2K4_OCTBM</name>
<dbReference type="AlphaFoldDB" id="A0A0L8G2K4"/>
<organism evidence="2">
    <name type="scientific">Octopus bimaculoides</name>
    <name type="common">California two-spotted octopus</name>
    <dbReference type="NCBI Taxonomy" id="37653"/>
    <lineage>
        <taxon>Eukaryota</taxon>
        <taxon>Metazoa</taxon>
        <taxon>Spiralia</taxon>
        <taxon>Lophotrochozoa</taxon>
        <taxon>Mollusca</taxon>
        <taxon>Cephalopoda</taxon>
        <taxon>Coleoidea</taxon>
        <taxon>Octopodiformes</taxon>
        <taxon>Octopoda</taxon>
        <taxon>Incirrata</taxon>
        <taxon>Octopodidae</taxon>
        <taxon>Octopus</taxon>
    </lineage>
</organism>
<sequence>MLVIYRLTPGLILVCGTNIFYISYIILGYIYIYPSIETYEFTLLKFRHEKLLKESENIGYPLETSDF</sequence>
<reference evidence="2" key="1">
    <citation type="submission" date="2015-07" db="EMBL/GenBank/DDBJ databases">
        <title>MeaNS - Measles Nucleotide Surveillance Program.</title>
        <authorList>
            <person name="Tran T."/>
            <person name="Druce J."/>
        </authorList>
    </citation>
    <scope>NUCLEOTIDE SEQUENCE</scope>
    <source>
        <strain evidence="2">UCB-OBI-ISO-001</strain>
        <tissue evidence="2">Gonad</tissue>
    </source>
</reference>
<keyword evidence="1" id="KW-0812">Transmembrane</keyword>
<keyword evidence="1" id="KW-1133">Transmembrane helix</keyword>
<dbReference type="EMBL" id="KQ424265">
    <property type="protein sequence ID" value="KOF71241.1"/>
    <property type="molecule type" value="Genomic_DNA"/>
</dbReference>
<evidence type="ECO:0000313" key="2">
    <source>
        <dbReference type="EMBL" id="KOF71241.1"/>
    </source>
</evidence>
<evidence type="ECO:0000256" key="1">
    <source>
        <dbReference type="SAM" id="Phobius"/>
    </source>
</evidence>
<protein>
    <submittedName>
        <fullName evidence="2">Uncharacterized protein</fullName>
    </submittedName>
</protein>
<accession>A0A0L8G2K4</accession>
<keyword evidence="1" id="KW-0472">Membrane</keyword>